<keyword evidence="4" id="KW-1185">Reference proteome</keyword>
<protein>
    <submittedName>
        <fullName evidence="3">Uncharacterized protein</fullName>
    </submittedName>
</protein>
<feature type="transmembrane region" description="Helical" evidence="2">
    <location>
        <begin position="84"/>
        <end position="106"/>
    </location>
</feature>
<dbReference type="AlphaFoldDB" id="A0A6H0S040"/>
<dbReference type="KEGG" id="mfre:EXE63_06300"/>
<feature type="region of interest" description="Disordered" evidence="1">
    <location>
        <begin position="115"/>
        <end position="137"/>
    </location>
</feature>
<dbReference type="Proteomes" id="UP000501849">
    <property type="component" value="Chromosome"/>
</dbReference>
<dbReference type="EMBL" id="CP038799">
    <property type="protein sequence ID" value="QIV80546.1"/>
    <property type="molecule type" value="Genomic_DNA"/>
</dbReference>
<sequence>MSFAVLLRADDLTPILSEFSASAVWPWVTGVFVTAAGIAVVTFHRSWRGPTAFIVSLLGWTMLAKGILLLTFPSALDSLAHRMLSATAVVPVVYALLMVGSLYLSYMGWRRSERPHNDQGASAGKWPKHLTVEDHRP</sequence>
<reference evidence="3 4" key="1">
    <citation type="submission" date="2019-04" db="EMBL/GenBank/DDBJ databases">
        <title>Draft, Whole-Genome Sequence of the Anthracene-degrading Mycobacterium frederiksbergense LB501T, Isolated from a Polycyclic Aromatic Hydrocarbon (PAH)-Contaminated Soil.</title>
        <authorList>
            <person name="Augelletti F."/>
        </authorList>
    </citation>
    <scope>NUCLEOTIDE SEQUENCE [LARGE SCALE GENOMIC DNA]</scope>
    <source>
        <strain evidence="3 4">LB 501T</strain>
    </source>
</reference>
<evidence type="ECO:0000256" key="1">
    <source>
        <dbReference type="SAM" id="MobiDB-lite"/>
    </source>
</evidence>
<name>A0A6H0S040_9MYCO</name>
<keyword evidence="2" id="KW-0472">Membrane</keyword>
<feature type="transmembrane region" description="Helical" evidence="2">
    <location>
        <begin position="24"/>
        <end position="44"/>
    </location>
</feature>
<keyword evidence="2" id="KW-1133">Transmembrane helix</keyword>
<feature type="transmembrane region" description="Helical" evidence="2">
    <location>
        <begin position="51"/>
        <end position="72"/>
    </location>
</feature>
<accession>A0A6H0S040</accession>
<evidence type="ECO:0000313" key="3">
    <source>
        <dbReference type="EMBL" id="QIV80546.1"/>
    </source>
</evidence>
<gene>
    <name evidence="3" type="ORF">EXE63_06300</name>
</gene>
<evidence type="ECO:0000256" key="2">
    <source>
        <dbReference type="SAM" id="Phobius"/>
    </source>
</evidence>
<keyword evidence="2" id="KW-0812">Transmembrane</keyword>
<evidence type="ECO:0000313" key="4">
    <source>
        <dbReference type="Proteomes" id="UP000501849"/>
    </source>
</evidence>
<proteinExistence type="predicted"/>
<organism evidence="3 4">
    <name type="scientific">Mycolicibacterium frederiksbergense</name>
    <dbReference type="NCBI Taxonomy" id="117567"/>
    <lineage>
        <taxon>Bacteria</taxon>
        <taxon>Bacillati</taxon>
        <taxon>Actinomycetota</taxon>
        <taxon>Actinomycetes</taxon>
        <taxon>Mycobacteriales</taxon>
        <taxon>Mycobacteriaceae</taxon>
        <taxon>Mycolicibacterium</taxon>
    </lineage>
</organism>
<dbReference type="RefSeq" id="WP_168141258.1">
    <property type="nucleotide sequence ID" value="NZ_CP038799.1"/>
</dbReference>